<dbReference type="InterPro" id="IPR046358">
    <property type="entry name" value="Flagellin_C"/>
</dbReference>
<keyword evidence="6" id="KW-0969">Cilium</keyword>
<comment type="caution">
    <text evidence="6">The sequence shown here is derived from an EMBL/GenBank/DDBJ whole genome shotgun (WGS) entry which is preliminary data.</text>
</comment>
<sequence>MVDSVNTNAGALTGLQFLGQTNRSNAATRNQISSGLRISGARDGAATFAIAQQQRAEGAGLRAVGDSVARGQSTADVALAAGGEVSSLLLQLRETAVAASDEGLDDASRQALNEQFTVLRDQITTTVNGAEFNGTNPLAPGGGDIAAITNADGTETLSVSNQDFSLGGGTVSLGAGQEIATAADAQSAVAAIDASLSAVNASLSSIGAGAERLEQVETFNRTLADTNEVGIGNLVDANLAEADAELEAGQVREQLGVLALNIANRQPQSILSLFNNG</sequence>
<protein>
    <recommendedName>
        <fullName evidence="3">Flagellin</fullName>
    </recommendedName>
</protein>
<dbReference type="SUPFAM" id="SSF64518">
    <property type="entry name" value="Phase 1 flagellin"/>
    <property type="match status" value="1"/>
</dbReference>
<accession>A0A3M0CUU6</accession>
<evidence type="ECO:0000259" key="5">
    <source>
        <dbReference type="Pfam" id="PF00700"/>
    </source>
</evidence>
<dbReference type="OrthoDB" id="8328560at2"/>
<keyword evidence="7" id="KW-1185">Reference proteome</keyword>
<dbReference type="PANTHER" id="PTHR42792:SF2">
    <property type="entry name" value="FLAGELLIN"/>
    <property type="match status" value="1"/>
</dbReference>
<keyword evidence="2 3" id="KW-0975">Bacterial flagellum</keyword>
<dbReference type="PANTHER" id="PTHR42792">
    <property type="entry name" value="FLAGELLIN"/>
    <property type="match status" value="1"/>
</dbReference>
<dbReference type="Pfam" id="PF00700">
    <property type="entry name" value="Flagellin_C"/>
    <property type="match status" value="1"/>
</dbReference>
<dbReference type="InterPro" id="IPR001029">
    <property type="entry name" value="Flagellin_N"/>
</dbReference>
<comment type="subcellular location">
    <subcellularLocation>
        <location evidence="3">Secreted</location>
    </subcellularLocation>
    <subcellularLocation>
        <location evidence="3">Bacterial flagellum</location>
    </subcellularLocation>
</comment>
<dbReference type="Proteomes" id="UP000271227">
    <property type="component" value="Unassembled WGS sequence"/>
</dbReference>
<dbReference type="Gene3D" id="1.20.1330.10">
    <property type="entry name" value="f41 fragment of flagellin, N-terminal domain"/>
    <property type="match status" value="1"/>
</dbReference>
<dbReference type="RefSeq" id="WP_121937485.1">
    <property type="nucleotide sequence ID" value="NZ_REFR01000009.1"/>
</dbReference>
<evidence type="ECO:0000313" key="7">
    <source>
        <dbReference type="Proteomes" id="UP000271227"/>
    </source>
</evidence>
<gene>
    <name evidence="6" type="ORF">BXY39_0796</name>
</gene>
<dbReference type="Pfam" id="PF00669">
    <property type="entry name" value="Flagellin_N"/>
    <property type="match status" value="1"/>
</dbReference>
<keyword evidence="6" id="KW-0966">Cell projection</keyword>
<evidence type="ECO:0000256" key="2">
    <source>
        <dbReference type="ARBA" id="ARBA00023143"/>
    </source>
</evidence>
<keyword evidence="6" id="KW-0282">Flagellum</keyword>
<feature type="domain" description="Flagellin N-terminal" evidence="4">
    <location>
        <begin position="5"/>
        <end position="138"/>
    </location>
</feature>
<evidence type="ECO:0000256" key="3">
    <source>
        <dbReference type="RuleBase" id="RU362073"/>
    </source>
</evidence>
<dbReference type="AlphaFoldDB" id="A0A3M0CUU6"/>
<evidence type="ECO:0000259" key="4">
    <source>
        <dbReference type="Pfam" id="PF00669"/>
    </source>
</evidence>
<evidence type="ECO:0000256" key="1">
    <source>
        <dbReference type="ARBA" id="ARBA00005709"/>
    </source>
</evidence>
<dbReference type="InParanoid" id="A0A3M0CUU6"/>
<proteinExistence type="inferred from homology"/>
<name>A0A3M0CUU6_9PROT</name>
<reference evidence="6 7" key="1">
    <citation type="submission" date="2018-10" db="EMBL/GenBank/DDBJ databases">
        <title>Genomic Encyclopedia of Archaeal and Bacterial Type Strains, Phase II (KMG-II): from individual species to whole genera.</title>
        <authorList>
            <person name="Goeker M."/>
        </authorList>
    </citation>
    <scope>NUCLEOTIDE SEQUENCE [LARGE SCALE GENOMIC DNA]</scope>
    <source>
        <strain evidence="6 7">DSM 25217</strain>
    </source>
</reference>
<dbReference type="FunCoup" id="A0A3M0CUU6">
    <property type="interactions" value="132"/>
</dbReference>
<keyword evidence="3" id="KW-0964">Secreted</keyword>
<comment type="function">
    <text evidence="3">Flagellin is the subunit protein which polymerizes to form the filaments of bacterial flagella.</text>
</comment>
<organism evidence="6 7">
    <name type="scientific">Eilatimonas milleporae</name>
    <dbReference type="NCBI Taxonomy" id="911205"/>
    <lineage>
        <taxon>Bacteria</taxon>
        <taxon>Pseudomonadati</taxon>
        <taxon>Pseudomonadota</taxon>
        <taxon>Alphaproteobacteria</taxon>
        <taxon>Kordiimonadales</taxon>
        <taxon>Kordiimonadaceae</taxon>
        <taxon>Eilatimonas</taxon>
    </lineage>
</organism>
<comment type="similarity">
    <text evidence="1 3">Belongs to the bacterial flagellin family.</text>
</comment>
<dbReference type="GO" id="GO:0005576">
    <property type="term" value="C:extracellular region"/>
    <property type="evidence" value="ECO:0007669"/>
    <property type="project" value="UniProtKB-SubCell"/>
</dbReference>
<dbReference type="InterPro" id="IPR001492">
    <property type="entry name" value="Flagellin"/>
</dbReference>
<evidence type="ECO:0000313" key="6">
    <source>
        <dbReference type="EMBL" id="RMB12300.1"/>
    </source>
</evidence>
<dbReference type="GO" id="GO:0005198">
    <property type="term" value="F:structural molecule activity"/>
    <property type="evidence" value="ECO:0007669"/>
    <property type="project" value="UniProtKB-UniRule"/>
</dbReference>
<dbReference type="EMBL" id="REFR01000009">
    <property type="protein sequence ID" value="RMB12300.1"/>
    <property type="molecule type" value="Genomic_DNA"/>
</dbReference>
<feature type="domain" description="Flagellin C-terminal" evidence="5">
    <location>
        <begin position="190"/>
        <end position="274"/>
    </location>
</feature>
<dbReference type="PRINTS" id="PR00207">
    <property type="entry name" value="FLAGELLIN"/>
</dbReference>
<dbReference type="GO" id="GO:0009288">
    <property type="term" value="C:bacterial-type flagellum"/>
    <property type="evidence" value="ECO:0007669"/>
    <property type="project" value="UniProtKB-SubCell"/>
</dbReference>